<dbReference type="SUPFAM" id="SSF54768">
    <property type="entry name" value="dsRNA-binding domain-like"/>
    <property type="match status" value="1"/>
</dbReference>
<keyword evidence="8 15" id="KW-0819">tRNA processing</keyword>
<evidence type="ECO:0000259" key="16">
    <source>
        <dbReference type="PROSITE" id="PS50137"/>
    </source>
</evidence>
<keyword evidence="5 15" id="KW-0963">Cytoplasm</keyword>
<keyword evidence="12 15" id="KW-0378">Hydrolase</keyword>
<dbReference type="GO" id="GO:0008033">
    <property type="term" value="P:tRNA processing"/>
    <property type="evidence" value="ECO:0007669"/>
    <property type="project" value="UniProtKB-KW"/>
</dbReference>
<comment type="subcellular location">
    <subcellularLocation>
        <location evidence="2 15">Cytoplasm</location>
    </subcellularLocation>
</comment>
<feature type="domain" description="RNase III" evidence="17">
    <location>
        <begin position="4"/>
        <end position="132"/>
    </location>
</feature>
<dbReference type="FunFam" id="1.10.1520.10:FF:000001">
    <property type="entry name" value="Ribonuclease 3"/>
    <property type="match status" value="1"/>
</dbReference>
<keyword evidence="13 15" id="KW-0460">Magnesium</keyword>
<evidence type="ECO:0000256" key="10">
    <source>
        <dbReference type="ARBA" id="ARBA00022723"/>
    </source>
</evidence>
<dbReference type="GO" id="GO:0003725">
    <property type="term" value="F:double-stranded RNA binding"/>
    <property type="evidence" value="ECO:0007669"/>
    <property type="project" value="TreeGrafter"/>
</dbReference>
<proteinExistence type="inferred from homology"/>
<evidence type="ECO:0000256" key="14">
    <source>
        <dbReference type="ARBA" id="ARBA00022884"/>
    </source>
</evidence>
<evidence type="ECO:0000313" key="18">
    <source>
        <dbReference type="EMBL" id="OGG03353.1"/>
    </source>
</evidence>
<evidence type="ECO:0000313" key="19">
    <source>
        <dbReference type="Proteomes" id="UP000176665"/>
    </source>
</evidence>
<dbReference type="Proteomes" id="UP000176665">
    <property type="component" value="Unassembled WGS sequence"/>
</dbReference>
<dbReference type="PANTHER" id="PTHR11207:SF0">
    <property type="entry name" value="RIBONUCLEASE 3"/>
    <property type="match status" value="1"/>
</dbReference>
<dbReference type="GO" id="GO:0046872">
    <property type="term" value="F:metal ion binding"/>
    <property type="evidence" value="ECO:0007669"/>
    <property type="project" value="UniProtKB-KW"/>
</dbReference>
<feature type="active site" evidence="15">
    <location>
        <position position="49"/>
    </location>
</feature>
<evidence type="ECO:0000256" key="7">
    <source>
        <dbReference type="ARBA" id="ARBA00022664"/>
    </source>
</evidence>
<dbReference type="PROSITE" id="PS00517">
    <property type="entry name" value="RNASE_3_1"/>
    <property type="match status" value="1"/>
</dbReference>
<keyword evidence="9 15" id="KW-0540">Nuclease</keyword>
<dbReference type="CDD" id="cd10845">
    <property type="entry name" value="DSRM_RNAse_III_family"/>
    <property type="match status" value="1"/>
</dbReference>
<evidence type="ECO:0000256" key="8">
    <source>
        <dbReference type="ARBA" id="ARBA00022694"/>
    </source>
</evidence>
<dbReference type="Pfam" id="PF00035">
    <property type="entry name" value="dsrm"/>
    <property type="match status" value="1"/>
</dbReference>
<keyword evidence="7 15" id="KW-0507">mRNA processing</keyword>
<comment type="subunit">
    <text evidence="4 15">Homodimer.</text>
</comment>
<evidence type="ECO:0000256" key="6">
    <source>
        <dbReference type="ARBA" id="ARBA00022552"/>
    </source>
</evidence>
<evidence type="ECO:0000256" key="9">
    <source>
        <dbReference type="ARBA" id="ARBA00022722"/>
    </source>
</evidence>
<dbReference type="HAMAP" id="MF_00104">
    <property type="entry name" value="RNase_III"/>
    <property type="match status" value="1"/>
</dbReference>
<dbReference type="STRING" id="1798371.A2W14_01800"/>
<dbReference type="EC" id="3.1.26.3" evidence="15"/>
<gene>
    <name evidence="15" type="primary">rnc</name>
    <name evidence="18" type="ORF">A2W14_01800</name>
</gene>
<comment type="similarity">
    <text evidence="3">Belongs to the ribonuclease III family.</text>
</comment>
<dbReference type="GO" id="GO:0006364">
    <property type="term" value="P:rRNA processing"/>
    <property type="evidence" value="ECO:0007669"/>
    <property type="project" value="UniProtKB-UniRule"/>
</dbReference>
<evidence type="ECO:0000256" key="1">
    <source>
        <dbReference type="ARBA" id="ARBA00000109"/>
    </source>
</evidence>
<comment type="caution">
    <text evidence="18">The sequence shown here is derived from an EMBL/GenBank/DDBJ whole genome shotgun (WGS) entry which is preliminary data.</text>
</comment>
<keyword evidence="11 15" id="KW-0255">Endonuclease</keyword>
<dbReference type="CDD" id="cd00593">
    <property type="entry name" value="RIBOc"/>
    <property type="match status" value="1"/>
</dbReference>
<evidence type="ECO:0000256" key="12">
    <source>
        <dbReference type="ARBA" id="ARBA00022801"/>
    </source>
</evidence>
<dbReference type="GO" id="GO:0006397">
    <property type="term" value="P:mRNA processing"/>
    <property type="evidence" value="ECO:0007669"/>
    <property type="project" value="UniProtKB-UniRule"/>
</dbReference>
<dbReference type="EMBL" id="MFJA01000028">
    <property type="protein sequence ID" value="OGG03353.1"/>
    <property type="molecule type" value="Genomic_DNA"/>
</dbReference>
<dbReference type="InterPro" id="IPR036389">
    <property type="entry name" value="RNase_III_sf"/>
</dbReference>
<comment type="catalytic activity">
    <reaction evidence="1 15">
        <text>Endonucleolytic cleavage to 5'-phosphomonoester.</text>
        <dbReference type="EC" id="3.1.26.3"/>
    </reaction>
</comment>
<reference evidence="18 19" key="1">
    <citation type="journal article" date="2016" name="Nat. Commun.">
        <title>Thousands of microbial genomes shed light on interconnected biogeochemical processes in an aquifer system.</title>
        <authorList>
            <person name="Anantharaman K."/>
            <person name="Brown C.T."/>
            <person name="Hug L.A."/>
            <person name="Sharon I."/>
            <person name="Castelle C.J."/>
            <person name="Probst A.J."/>
            <person name="Thomas B.C."/>
            <person name="Singh A."/>
            <person name="Wilkins M.J."/>
            <person name="Karaoz U."/>
            <person name="Brodie E.L."/>
            <person name="Williams K.H."/>
            <person name="Hubbard S.S."/>
            <person name="Banfield J.F."/>
        </authorList>
    </citation>
    <scope>NUCLEOTIDE SEQUENCE [LARGE SCALE GENOMIC DNA]</scope>
</reference>
<evidence type="ECO:0000256" key="4">
    <source>
        <dbReference type="ARBA" id="ARBA00011738"/>
    </source>
</evidence>
<keyword evidence="6 15" id="KW-0698">rRNA processing</keyword>
<dbReference type="InterPro" id="IPR014720">
    <property type="entry name" value="dsRBD_dom"/>
</dbReference>
<feature type="binding site" evidence="15">
    <location>
        <position position="45"/>
    </location>
    <ligand>
        <name>Mg(2+)</name>
        <dbReference type="ChEBI" id="CHEBI:18420"/>
    </ligand>
</feature>
<feature type="binding site" evidence="15">
    <location>
        <position position="121"/>
    </location>
    <ligand>
        <name>Mg(2+)</name>
        <dbReference type="ChEBI" id="CHEBI:18420"/>
    </ligand>
</feature>
<dbReference type="PROSITE" id="PS50137">
    <property type="entry name" value="DS_RBD"/>
    <property type="match status" value="1"/>
</dbReference>
<dbReference type="SMART" id="SM00535">
    <property type="entry name" value="RIBOc"/>
    <property type="match status" value="1"/>
</dbReference>
<dbReference type="InterPro" id="IPR000999">
    <property type="entry name" value="RNase_III_dom"/>
</dbReference>
<comment type="cofactor">
    <cofactor evidence="15">
        <name>Mg(2+)</name>
        <dbReference type="ChEBI" id="CHEBI:18420"/>
    </cofactor>
</comment>
<accession>A0A1F5YTF2</accession>
<dbReference type="GO" id="GO:0019843">
    <property type="term" value="F:rRNA binding"/>
    <property type="evidence" value="ECO:0007669"/>
    <property type="project" value="UniProtKB-KW"/>
</dbReference>
<dbReference type="GO" id="GO:0004525">
    <property type="term" value="F:ribonuclease III activity"/>
    <property type="evidence" value="ECO:0007669"/>
    <property type="project" value="UniProtKB-UniRule"/>
</dbReference>
<dbReference type="Gene3D" id="3.30.160.20">
    <property type="match status" value="1"/>
</dbReference>
<protein>
    <recommendedName>
        <fullName evidence="15">Ribonuclease 3</fullName>
        <ecNumber evidence="15">3.1.26.3</ecNumber>
    </recommendedName>
    <alternativeName>
        <fullName evidence="15">Ribonuclease III</fullName>
        <shortName evidence="15">RNase III</shortName>
    </alternativeName>
</protein>
<dbReference type="GO" id="GO:0010468">
    <property type="term" value="P:regulation of gene expression"/>
    <property type="evidence" value="ECO:0007669"/>
    <property type="project" value="TreeGrafter"/>
</dbReference>
<evidence type="ECO:0000256" key="13">
    <source>
        <dbReference type="ARBA" id="ARBA00022842"/>
    </source>
</evidence>
<dbReference type="GO" id="GO:0042802">
    <property type="term" value="F:identical protein binding"/>
    <property type="evidence" value="ECO:0007669"/>
    <property type="project" value="UniProtKB-ARBA"/>
</dbReference>
<keyword evidence="10 15" id="KW-0479">Metal-binding</keyword>
<dbReference type="Pfam" id="PF14622">
    <property type="entry name" value="Ribonucleas_3_3"/>
    <property type="match status" value="1"/>
</dbReference>
<dbReference type="SUPFAM" id="SSF69065">
    <property type="entry name" value="RNase III domain-like"/>
    <property type="match status" value="1"/>
</dbReference>
<dbReference type="SMART" id="SM00358">
    <property type="entry name" value="DSRM"/>
    <property type="match status" value="1"/>
</dbReference>
<dbReference type="FunFam" id="3.30.160.20:FF:000003">
    <property type="entry name" value="Ribonuclease 3"/>
    <property type="match status" value="1"/>
</dbReference>
<dbReference type="InterPro" id="IPR011907">
    <property type="entry name" value="RNase_III"/>
</dbReference>
<evidence type="ECO:0000256" key="5">
    <source>
        <dbReference type="ARBA" id="ARBA00022490"/>
    </source>
</evidence>
<keyword evidence="14 15" id="KW-0694">RNA-binding</keyword>
<sequence>MSELEDLKKQLKIKIKNENLLKLAFIHRSYLNEAKVKKESNERLEFLGDSILSFSVSKYLYLNYPKLPEGELTNLRSSVVKTQTLAIIAKELNLGHFLKLSRGEEDGGGRNNPSILADTFEALLGAVFLDSGLSAVEKILDKYLFVLFPQIFKDKTYKDSKSSFQEMVQEETKVSPVYKVVNEKGPDHAKEFTVAVFVNNNIWGEGLGKSKQEAEQKAATSAIEKWKRK</sequence>
<feature type="domain" description="DRBM" evidence="16">
    <location>
        <begin position="159"/>
        <end position="228"/>
    </location>
</feature>
<evidence type="ECO:0000256" key="2">
    <source>
        <dbReference type="ARBA" id="ARBA00004496"/>
    </source>
</evidence>
<feature type="active site" evidence="15">
    <location>
        <position position="121"/>
    </location>
</feature>
<evidence type="ECO:0000256" key="11">
    <source>
        <dbReference type="ARBA" id="ARBA00022759"/>
    </source>
</evidence>
<name>A0A1F5YTF2_9BACT</name>
<dbReference type="PANTHER" id="PTHR11207">
    <property type="entry name" value="RIBONUCLEASE III"/>
    <property type="match status" value="1"/>
</dbReference>
<evidence type="ECO:0000259" key="17">
    <source>
        <dbReference type="PROSITE" id="PS50142"/>
    </source>
</evidence>
<dbReference type="Gene3D" id="1.10.1520.10">
    <property type="entry name" value="Ribonuclease III domain"/>
    <property type="match status" value="1"/>
</dbReference>
<dbReference type="AlphaFoldDB" id="A0A1F5YTF2"/>
<feature type="binding site" evidence="15">
    <location>
        <position position="118"/>
    </location>
    <ligand>
        <name>Mg(2+)</name>
        <dbReference type="ChEBI" id="CHEBI:18420"/>
    </ligand>
</feature>
<dbReference type="GO" id="GO:0005737">
    <property type="term" value="C:cytoplasm"/>
    <property type="evidence" value="ECO:0007669"/>
    <property type="project" value="UniProtKB-SubCell"/>
</dbReference>
<organism evidence="18 19">
    <name type="scientific">Candidatus Gottesmanbacteria bacterium RBG_16_37_8</name>
    <dbReference type="NCBI Taxonomy" id="1798371"/>
    <lineage>
        <taxon>Bacteria</taxon>
        <taxon>Candidatus Gottesmaniibacteriota</taxon>
    </lineage>
</organism>
<evidence type="ECO:0000256" key="3">
    <source>
        <dbReference type="ARBA" id="ARBA00010183"/>
    </source>
</evidence>
<dbReference type="NCBIfam" id="TIGR02191">
    <property type="entry name" value="RNaseIII"/>
    <property type="match status" value="1"/>
</dbReference>
<comment type="function">
    <text evidence="15">Digests double-stranded RNA. Involved in the processing of primary rRNA transcript to yield the immediate precursors to the large and small rRNAs (23S and 16S). Processes some mRNAs, and tRNAs when they are encoded in the rRNA operon. Processes pre-crRNA and tracrRNA of type II CRISPR loci if present in the organism.</text>
</comment>
<dbReference type="PROSITE" id="PS50142">
    <property type="entry name" value="RNASE_3_2"/>
    <property type="match status" value="1"/>
</dbReference>
<keyword evidence="15" id="KW-0699">rRNA-binding</keyword>
<evidence type="ECO:0000256" key="15">
    <source>
        <dbReference type="HAMAP-Rule" id="MF_00104"/>
    </source>
</evidence>